<name>A0A2P2N3L2_RHIMU</name>
<evidence type="ECO:0000313" key="1">
    <source>
        <dbReference type="EMBL" id="MBX37080.1"/>
    </source>
</evidence>
<accession>A0A2P2N3L2</accession>
<protein>
    <submittedName>
        <fullName evidence="1">Uncharacterized protein</fullName>
    </submittedName>
</protein>
<reference evidence="1" key="1">
    <citation type="submission" date="2018-02" db="EMBL/GenBank/DDBJ databases">
        <title>Rhizophora mucronata_Transcriptome.</title>
        <authorList>
            <person name="Meera S.P."/>
            <person name="Sreeshan A."/>
            <person name="Augustine A."/>
        </authorList>
    </citation>
    <scope>NUCLEOTIDE SEQUENCE</scope>
    <source>
        <tissue evidence="1">Leaf</tissue>
    </source>
</reference>
<organism evidence="1">
    <name type="scientific">Rhizophora mucronata</name>
    <name type="common">Asiatic mangrove</name>
    <dbReference type="NCBI Taxonomy" id="61149"/>
    <lineage>
        <taxon>Eukaryota</taxon>
        <taxon>Viridiplantae</taxon>
        <taxon>Streptophyta</taxon>
        <taxon>Embryophyta</taxon>
        <taxon>Tracheophyta</taxon>
        <taxon>Spermatophyta</taxon>
        <taxon>Magnoliopsida</taxon>
        <taxon>eudicotyledons</taxon>
        <taxon>Gunneridae</taxon>
        <taxon>Pentapetalae</taxon>
        <taxon>rosids</taxon>
        <taxon>fabids</taxon>
        <taxon>Malpighiales</taxon>
        <taxon>Rhizophoraceae</taxon>
        <taxon>Rhizophora</taxon>
    </lineage>
</organism>
<proteinExistence type="predicted"/>
<dbReference type="EMBL" id="GGEC01056596">
    <property type="protein sequence ID" value="MBX37080.1"/>
    <property type="molecule type" value="Transcribed_RNA"/>
</dbReference>
<dbReference type="AlphaFoldDB" id="A0A2P2N3L2"/>
<sequence>MTLFMFGLFVGKKTWRRSFESVFWDGVCFVLANLIRKLEKVHAVPTIFYEIIRLPLVAFKSFDHGLGK</sequence>